<dbReference type="SUPFAM" id="SSF56553">
    <property type="entry name" value="Insert subdomain of RNA polymerase alpha subunit"/>
    <property type="match status" value="1"/>
</dbReference>
<sequence length="366" mass="41258">MKTFFLSCKEIRIEPTSPKSYYGCFYLGTFKNGQALTVANALRRTLLSEISGLAITGVKIEGVLHEYATLAGTRETVLDILLNLKEIVLKKTTSQPLKKSQVAYLQTRGPGSVRAFDLKLPPTLQIVDPEQYIATLSGDGRLNLSLIIEEGKEFMNFKKTSFIASIDEQNVTKDKFLPIEAVFSPIKKVNYTIESKGAESLQPANQIVILEIWTNGSLCPKEAIGKSLSYLRILFNELGKLKVLQSILTTYSFTKNRNFYQIVRKINTDLDTWNVPLLDKNMNFSKSLKRGSQTKILDDWTSRKIEDLGLPFRLFRSLISVKILTIGEILNKKPKELKKMCCLGESDFLILINTLHSKGLVFETSL</sequence>
<dbReference type="CDD" id="cd06928">
    <property type="entry name" value="RNAP_alpha_NTD"/>
    <property type="match status" value="1"/>
</dbReference>
<name>A0A2Z6FBQ1_9CHLO</name>
<dbReference type="EMBL" id="AP018038">
    <property type="protein sequence ID" value="BBE24877.1"/>
    <property type="molecule type" value="Genomic_DNA"/>
</dbReference>
<evidence type="ECO:0000256" key="7">
    <source>
        <dbReference type="ARBA" id="ARBA00023163"/>
    </source>
</evidence>
<dbReference type="InterPro" id="IPR036603">
    <property type="entry name" value="RBP11-like"/>
</dbReference>
<organism evidence="11">
    <name type="scientific">Raphidocelis subcapitata</name>
    <dbReference type="NCBI Taxonomy" id="307507"/>
    <lineage>
        <taxon>Eukaryota</taxon>
        <taxon>Viridiplantae</taxon>
        <taxon>Chlorophyta</taxon>
        <taxon>core chlorophytes</taxon>
        <taxon>Chlorophyceae</taxon>
        <taxon>CS clade</taxon>
        <taxon>Sphaeropleales</taxon>
        <taxon>Selenastraceae</taxon>
        <taxon>Raphidocelis</taxon>
    </lineage>
</organism>
<dbReference type="SUPFAM" id="SSF47789">
    <property type="entry name" value="C-terminal domain of RNA polymerase alpha subunit"/>
    <property type="match status" value="1"/>
</dbReference>
<protein>
    <recommendedName>
        <fullName evidence="3">DNA-directed RNA polymerase</fullName>
        <ecNumber evidence="3">2.7.7.6</ecNumber>
    </recommendedName>
    <alternativeName>
        <fullName evidence="8">Plastid-encoded RNA polymerase subunit alpha</fullName>
    </alternativeName>
</protein>
<keyword evidence="11" id="KW-0934">Plastid</keyword>
<accession>A0A2Z6FBQ1</accession>
<gene>
    <name evidence="11" type="primary">rpoA</name>
    <name evidence="11" type="ORF">Rsub_pt084</name>
</gene>
<feature type="domain" description="DNA-directed RNA polymerase RpoA/D/Rpb3-type" evidence="10">
    <location>
        <begin position="22"/>
        <end position="241"/>
    </location>
</feature>
<dbReference type="AlphaFoldDB" id="A0A2Z6FBQ1"/>
<evidence type="ECO:0000256" key="2">
    <source>
        <dbReference type="ARBA" id="ARBA00007123"/>
    </source>
</evidence>
<dbReference type="InterPro" id="IPR011263">
    <property type="entry name" value="DNA-dir_RNA_pol_RpoA/D/Rpb3"/>
</dbReference>
<dbReference type="Gene3D" id="1.10.150.20">
    <property type="entry name" value="5' to 3' exonuclease, C-terminal subdomain"/>
    <property type="match status" value="1"/>
</dbReference>
<comment type="similarity">
    <text evidence="2">Belongs to the RNA polymerase alpha chain family.</text>
</comment>
<dbReference type="GO" id="GO:0005737">
    <property type="term" value="C:cytoplasm"/>
    <property type="evidence" value="ECO:0007669"/>
    <property type="project" value="UniProtKB-ARBA"/>
</dbReference>
<dbReference type="EC" id="2.7.7.6" evidence="3"/>
<proteinExistence type="inferred from homology"/>
<evidence type="ECO:0000256" key="1">
    <source>
        <dbReference type="ARBA" id="ARBA00004026"/>
    </source>
</evidence>
<evidence type="ECO:0000256" key="3">
    <source>
        <dbReference type="ARBA" id="ARBA00012418"/>
    </source>
</evidence>
<dbReference type="Pfam" id="PF01000">
    <property type="entry name" value="RNA_pol_A_bac"/>
    <property type="match status" value="1"/>
</dbReference>
<keyword evidence="7" id="KW-0804">Transcription</keyword>
<comment type="catalytic activity">
    <reaction evidence="9">
        <text>RNA(n) + a ribonucleoside 5'-triphosphate = RNA(n+1) + diphosphate</text>
        <dbReference type="Rhea" id="RHEA:21248"/>
        <dbReference type="Rhea" id="RHEA-COMP:14527"/>
        <dbReference type="Rhea" id="RHEA-COMP:17342"/>
        <dbReference type="ChEBI" id="CHEBI:33019"/>
        <dbReference type="ChEBI" id="CHEBI:61557"/>
        <dbReference type="ChEBI" id="CHEBI:140395"/>
        <dbReference type="EC" id="2.7.7.6"/>
    </reaction>
</comment>
<dbReference type="Gene3D" id="2.170.120.12">
    <property type="entry name" value="DNA-directed RNA polymerase, insert domain"/>
    <property type="match status" value="1"/>
</dbReference>
<evidence type="ECO:0000259" key="10">
    <source>
        <dbReference type="SMART" id="SM00662"/>
    </source>
</evidence>
<dbReference type="Pfam" id="PF03118">
    <property type="entry name" value="RNA_pol_A_CTD"/>
    <property type="match status" value="1"/>
</dbReference>
<evidence type="ECO:0000256" key="4">
    <source>
        <dbReference type="ARBA" id="ARBA00022478"/>
    </source>
</evidence>
<dbReference type="GO" id="GO:0003899">
    <property type="term" value="F:DNA-directed RNA polymerase activity"/>
    <property type="evidence" value="ECO:0007669"/>
    <property type="project" value="UniProtKB-EC"/>
</dbReference>
<dbReference type="InterPro" id="IPR011262">
    <property type="entry name" value="DNA-dir_RNA_pol_insert"/>
</dbReference>
<dbReference type="Gene3D" id="3.30.1360.10">
    <property type="entry name" value="RNA polymerase, RBP11-like subunit"/>
    <property type="match status" value="1"/>
</dbReference>
<dbReference type="GO" id="GO:0000428">
    <property type="term" value="C:DNA-directed RNA polymerase complex"/>
    <property type="evidence" value="ECO:0007669"/>
    <property type="project" value="UniProtKB-KW"/>
</dbReference>
<dbReference type="GO" id="GO:0006351">
    <property type="term" value="P:DNA-templated transcription"/>
    <property type="evidence" value="ECO:0007669"/>
    <property type="project" value="InterPro"/>
</dbReference>
<dbReference type="GO" id="GO:0046983">
    <property type="term" value="F:protein dimerization activity"/>
    <property type="evidence" value="ECO:0007669"/>
    <property type="project" value="InterPro"/>
</dbReference>
<reference evidence="11" key="1">
    <citation type="journal article" date="2018" name="Sci. Rep.">
        <title>Raphidocelis subcapitata (=Pseudokirchneriella subcapitata) provides an insight into genome evolution and environmental adaptations in the Sphaeropleales.</title>
        <authorList>
            <person name="Suzuki S."/>
            <person name="Yamaguchi H."/>
            <person name="Nakajima N."/>
            <person name="Kawachi M."/>
        </authorList>
    </citation>
    <scope>NUCLEOTIDE SEQUENCE</scope>
    <source>
        <strain evidence="11">NIES-35</strain>
    </source>
</reference>
<dbReference type="SMART" id="SM00662">
    <property type="entry name" value="RPOLD"/>
    <property type="match status" value="1"/>
</dbReference>
<keyword evidence="11" id="KW-0150">Chloroplast</keyword>
<dbReference type="Pfam" id="PF01193">
    <property type="entry name" value="RNA_pol_L"/>
    <property type="match status" value="1"/>
</dbReference>
<geneLocation type="chloroplast" evidence="11"/>
<dbReference type="SUPFAM" id="SSF55257">
    <property type="entry name" value="RBP11-like subunits of RNA polymerase"/>
    <property type="match status" value="1"/>
</dbReference>
<evidence type="ECO:0000256" key="8">
    <source>
        <dbReference type="ARBA" id="ARBA00031776"/>
    </source>
</evidence>
<dbReference type="InterPro" id="IPR011260">
    <property type="entry name" value="RNAP_asu_C"/>
</dbReference>
<keyword evidence="5" id="KW-0808">Transferase</keyword>
<evidence type="ECO:0000313" key="11">
    <source>
        <dbReference type="EMBL" id="BBE24877.1"/>
    </source>
</evidence>
<evidence type="ECO:0000256" key="6">
    <source>
        <dbReference type="ARBA" id="ARBA00022695"/>
    </source>
</evidence>
<comment type="function">
    <text evidence="1">DNA-dependent RNA polymerase catalyzes the transcription of DNA into RNA using the four ribonucleoside triphosphates as substrates.</text>
</comment>
<dbReference type="InterPro" id="IPR036643">
    <property type="entry name" value="RNApol_insert_sf"/>
</dbReference>
<keyword evidence="4 11" id="KW-0240">DNA-directed RNA polymerase</keyword>
<dbReference type="GO" id="GO:0003677">
    <property type="term" value="F:DNA binding"/>
    <property type="evidence" value="ECO:0007669"/>
    <property type="project" value="InterPro"/>
</dbReference>
<evidence type="ECO:0000256" key="9">
    <source>
        <dbReference type="ARBA" id="ARBA00048552"/>
    </source>
</evidence>
<evidence type="ECO:0000256" key="5">
    <source>
        <dbReference type="ARBA" id="ARBA00022679"/>
    </source>
</evidence>
<keyword evidence="6" id="KW-0548">Nucleotidyltransferase</keyword>